<keyword evidence="1" id="KW-0732">Signal</keyword>
<organism evidence="3 4">
    <name type="scientific">Metapseudomonas resinovorans NBRC 106553</name>
    <dbReference type="NCBI Taxonomy" id="1245471"/>
    <lineage>
        <taxon>Bacteria</taxon>
        <taxon>Pseudomonadati</taxon>
        <taxon>Pseudomonadota</taxon>
        <taxon>Gammaproteobacteria</taxon>
        <taxon>Pseudomonadales</taxon>
        <taxon>Pseudomonadaceae</taxon>
        <taxon>Metapseudomonas</taxon>
    </lineage>
</organism>
<evidence type="ECO:0000259" key="2">
    <source>
        <dbReference type="Pfam" id="PF01965"/>
    </source>
</evidence>
<dbReference type="Proteomes" id="UP000015503">
    <property type="component" value="Chromosome"/>
</dbReference>
<feature type="signal peptide" evidence="1">
    <location>
        <begin position="1"/>
        <end position="18"/>
    </location>
</feature>
<reference evidence="3 4" key="1">
    <citation type="journal article" date="2013" name="Genome Announc.">
        <title>Complete Genome Sequence of the Carbazole Degrader Pseudomonas resinovorans Strain CA10 (NBRC 106553).</title>
        <authorList>
            <person name="Shintani M."/>
            <person name="Hosoyama A."/>
            <person name="Ohji S."/>
            <person name="Tsuchikane K."/>
            <person name="Takarada H."/>
            <person name="Yamazoe A."/>
            <person name="Fujita N."/>
            <person name="Nojiri H."/>
        </authorList>
    </citation>
    <scope>NUCLEOTIDE SEQUENCE [LARGE SCALE GENOMIC DNA]</scope>
    <source>
        <strain evidence="3 4">NBRC 106553</strain>
    </source>
</reference>
<evidence type="ECO:0000256" key="1">
    <source>
        <dbReference type="SAM" id="SignalP"/>
    </source>
</evidence>
<accession>S6B095</accession>
<dbReference type="InterPro" id="IPR029062">
    <property type="entry name" value="Class_I_gatase-like"/>
</dbReference>
<name>S6B095_METRE</name>
<dbReference type="STRING" id="1245471.PCA10_48940"/>
<dbReference type="eggNOG" id="COG0693">
    <property type="taxonomic scope" value="Bacteria"/>
</dbReference>
<dbReference type="HOGENOM" id="CLU_730944_0_0_6"/>
<keyword evidence="4" id="KW-1185">Reference proteome</keyword>
<dbReference type="InterPro" id="IPR052158">
    <property type="entry name" value="INH-QAR"/>
</dbReference>
<dbReference type="Gene3D" id="3.40.50.880">
    <property type="match status" value="1"/>
</dbReference>
<feature type="chain" id="PRO_5004545971" description="DJ-1/PfpI domain-containing protein" evidence="1">
    <location>
        <begin position="19"/>
        <end position="349"/>
    </location>
</feature>
<dbReference type="KEGG" id="pre:PCA10_48940"/>
<dbReference type="PANTHER" id="PTHR43130:SF3">
    <property type="entry name" value="HTH-TYPE TRANSCRIPTIONAL REGULATOR RV1931C"/>
    <property type="match status" value="1"/>
</dbReference>
<dbReference type="AlphaFoldDB" id="S6B095"/>
<evidence type="ECO:0000313" key="4">
    <source>
        <dbReference type="Proteomes" id="UP000015503"/>
    </source>
</evidence>
<dbReference type="PANTHER" id="PTHR43130">
    <property type="entry name" value="ARAC-FAMILY TRANSCRIPTIONAL REGULATOR"/>
    <property type="match status" value="1"/>
</dbReference>
<gene>
    <name evidence="3" type="ORF">PCA10_48940</name>
</gene>
<dbReference type="PATRIC" id="fig|1245471.3.peg.4958"/>
<dbReference type="Pfam" id="PF01965">
    <property type="entry name" value="DJ-1_PfpI"/>
    <property type="match status" value="1"/>
</dbReference>
<dbReference type="OrthoDB" id="6382410at2"/>
<dbReference type="SUPFAM" id="SSF52317">
    <property type="entry name" value="Class I glutamine amidotransferase-like"/>
    <property type="match status" value="1"/>
</dbReference>
<proteinExistence type="predicted"/>
<protein>
    <recommendedName>
        <fullName evidence="2">DJ-1/PfpI domain-containing protein</fullName>
    </recommendedName>
</protein>
<feature type="domain" description="DJ-1/PfpI" evidence="2">
    <location>
        <begin position="46"/>
        <end position="202"/>
    </location>
</feature>
<dbReference type="EMBL" id="AP013068">
    <property type="protein sequence ID" value="BAN50626.1"/>
    <property type="molecule type" value="Genomic_DNA"/>
</dbReference>
<evidence type="ECO:0000313" key="3">
    <source>
        <dbReference type="EMBL" id="BAN50626.1"/>
    </source>
</evidence>
<dbReference type="InterPro" id="IPR002818">
    <property type="entry name" value="DJ-1/PfpI"/>
</dbReference>
<sequence>MRAFLLVLTLLAPLLAFGEDADPIQPYQPRFGREQPLVAVVGENRMTELVDFLVPFGLLSRANVAEVLALSTGDGPVQLMPALKVRAQATTAEFERRYPQGADYLIVPAVHHSDDPLLTAFVARQAAKGATLVGICDGVLVLGHAGLLHGRRATGHWYSQARREADFPDTRWQVDRRYVADGKLVTSSGVSAALPVSLALVEAIAGPAKAASLAREIGLGDWSPRHDSQAFAFGADGYLTAAGNYLAFWRHESLALPLQPDLDEATLALRADAWARSWRTSVLATGSGPVRSLHGLTLLPDAAPASLAPLPGAEAAAGHALDEALDGIATRYGAGTAAFVATQLEYPRN</sequence>
<dbReference type="RefSeq" id="WP_016494754.1">
    <property type="nucleotide sequence ID" value="NC_021499.1"/>
</dbReference>